<evidence type="ECO:0000313" key="1">
    <source>
        <dbReference type="EMBL" id="PWK24045.1"/>
    </source>
</evidence>
<sequence length="50" mass="5882">MAIFQQILILHKNCFKTGSNAFWLLKWEALIIRAWVFVPDHGIDSEEGFF</sequence>
<dbReference type="Proteomes" id="UP000245667">
    <property type="component" value="Unassembled WGS sequence"/>
</dbReference>
<organism evidence="1 2">
    <name type="scientific">Maribacter polysiphoniae</name>
    <dbReference type="NCBI Taxonomy" id="429344"/>
    <lineage>
        <taxon>Bacteria</taxon>
        <taxon>Pseudomonadati</taxon>
        <taxon>Bacteroidota</taxon>
        <taxon>Flavobacteriia</taxon>
        <taxon>Flavobacteriales</taxon>
        <taxon>Flavobacteriaceae</taxon>
        <taxon>Maribacter</taxon>
    </lineage>
</organism>
<evidence type="ECO:0000313" key="2">
    <source>
        <dbReference type="Proteomes" id="UP000245667"/>
    </source>
</evidence>
<reference evidence="1 2" key="1">
    <citation type="submission" date="2018-05" db="EMBL/GenBank/DDBJ databases">
        <title>Genomic Encyclopedia of Archaeal and Bacterial Type Strains, Phase II (KMG-II): from individual species to whole genera.</title>
        <authorList>
            <person name="Goeker M."/>
        </authorList>
    </citation>
    <scope>NUCLEOTIDE SEQUENCE [LARGE SCALE GENOMIC DNA]</scope>
    <source>
        <strain evidence="1 2">DSM 23514</strain>
    </source>
</reference>
<comment type="caution">
    <text evidence="1">The sequence shown here is derived from an EMBL/GenBank/DDBJ whole genome shotgun (WGS) entry which is preliminary data.</text>
</comment>
<accession>A0A316E1U9</accession>
<gene>
    <name evidence="1" type="ORF">LX92_01631</name>
</gene>
<dbReference type="EMBL" id="QGGQ01000003">
    <property type="protein sequence ID" value="PWK24045.1"/>
    <property type="molecule type" value="Genomic_DNA"/>
</dbReference>
<proteinExistence type="predicted"/>
<dbReference type="AlphaFoldDB" id="A0A316E1U9"/>
<name>A0A316E1U9_9FLAO</name>
<protein>
    <submittedName>
        <fullName evidence="1">Uncharacterized protein</fullName>
    </submittedName>
</protein>